<keyword evidence="2" id="KW-1185">Reference proteome</keyword>
<evidence type="ECO:0000313" key="2">
    <source>
        <dbReference type="Proteomes" id="UP001604267"/>
    </source>
</evidence>
<gene>
    <name evidence="1" type="ORF">ACGFZB_04615</name>
</gene>
<protein>
    <submittedName>
        <fullName evidence="1">Uncharacterized protein</fullName>
    </submittedName>
</protein>
<comment type="caution">
    <text evidence="1">The sequence shown here is derived from an EMBL/GenBank/DDBJ whole genome shotgun (WGS) entry which is preliminary data.</text>
</comment>
<evidence type="ECO:0000313" key="1">
    <source>
        <dbReference type="EMBL" id="MFG3009734.1"/>
    </source>
</evidence>
<reference evidence="1 2" key="1">
    <citation type="submission" date="2024-10" db="EMBL/GenBank/DDBJ databases">
        <title>The Natural Products Discovery Center: Release of the First 8490 Sequenced Strains for Exploring Actinobacteria Biosynthetic Diversity.</title>
        <authorList>
            <person name="Kalkreuter E."/>
            <person name="Kautsar S.A."/>
            <person name="Yang D."/>
            <person name="Bader C.D."/>
            <person name="Teijaro C.N."/>
            <person name="Fluegel L."/>
            <person name="Davis C.M."/>
            <person name="Simpson J.R."/>
            <person name="Lauterbach L."/>
            <person name="Steele A.D."/>
            <person name="Gui C."/>
            <person name="Meng S."/>
            <person name="Li G."/>
            <person name="Viehrig K."/>
            <person name="Ye F."/>
            <person name="Su P."/>
            <person name="Kiefer A.F."/>
            <person name="Nichols A."/>
            <person name="Cepeda A.J."/>
            <person name="Yan W."/>
            <person name="Fan B."/>
            <person name="Jiang Y."/>
            <person name="Adhikari A."/>
            <person name="Zheng C.-J."/>
            <person name="Schuster L."/>
            <person name="Cowan T.M."/>
            <person name="Smanski M.J."/>
            <person name="Chevrette M.G."/>
            <person name="De Carvalho L.P.S."/>
            <person name="Shen B."/>
        </authorList>
    </citation>
    <scope>NUCLEOTIDE SEQUENCE [LARGE SCALE GENOMIC DNA]</scope>
    <source>
        <strain evidence="1 2">NPDC048320</strain>
    </source>
</reference>
<organism evidence="1 2">
    <name type="scientific">Streptomyces cinerochromogenes</name>
    <dbReference type="NCBI Taxonomy" id="66422"/>
    <lineage>
        <taxon>Bacteria</taxon>
        <taxon>Bacillati</taxon>
        <taxon>Actinomycetota</taxon>
        <taxon>Actinomycetes</taxon>
        <taxon>Kitasatosporales</taxon>
        <taxon>Streptomycetaceae</taxon>
        <taxon>Streptomyces</taxon>
    </lineage>
</organism>
<accession>A0ABW7AXW5</accession>
<dbReference type="EMBL" id="JBICYV010000002">
    <property type="protein sequence ID" value="MFG3009734.1"/>
    <property type="molecule type" value="Genomic_DNA"/>
</dbReference>
<proteinExistence type="predicted"/>
<dbReference type="RefSeq" id="WP_392815564.1">
    <property type="nucleotide sequence ID" value="NZ_JBICYV010000002.1"/>
</dbReference>
<sequence length="67" mass="7293">MPENPTPRPAADGRSGWCCLLLCAGPPLLWFTAGRFLPERVLWFPIWLAAVVWNGPDGHGGISHLLG</sequence>
<name>A0ABW7AXW5_9ACTN</name>
<dbReference type="Proteomes" id="UP001604267">
    <property type="component" value="Unassembled WGS sequence"/>
</dbReference>